<dbReference type="EMBL" id="NJGE01000046">
    <property type="protein sequence ID" value="PIT67846.1"/>
    <property type="molecule type" value="Genomic_DNA"/>
</dbReference>
<dbReference type="OrthoDB" id="7923300at2"/>
<accession>A0A2N9Y813</accession>
<organism evidence="1 2">
    <name type="scientific">Bartonella tribocorum</name>
    <dbReference type="NCBI Taxonomy" id="85701"/>
    <lineage>
        <taxon>Bacteria</taxon>
        <taxon>Pseudomonadati</taxon>
        <taxon>Pseudomonadota</taxon>
        <taxon>Alphaproteobacteria</taxon>
        <taxon>Hyphomicrobiales</taxon>
        <taxon>Bartonellaceae</taxon>
        <taxon>Bartonella</taxon>
    </lineage>
</organism>
<name>A0A2N9Y813_9HYPH</name>
<protein>
    <submittedName>
        <fullName evidence="1">Uncharacterized protein</fullName>
    </submittedName>
</protein>
<evidence type="ECO:0000313" key="1">
    <source>
        <dbReference type="EMBL" id="PIT67846.1"/>
    </source>
</evidence>
<proteinExistence type="predicted"/>
<dbReference type="RefSeq" id="WP_100129718.1">
    <property type="nucleotide sequence ID" value="NZ_CADDYI010000039.1"/>
</dbReference>
<comment type="caution">
    <text evidence="1">The sequence shown here is derived from an EMBL/GenBank/DDBJ whole genome shotgun (WGS) entry which is preliminary data.</text>
</comment>
<dbReference type="Proteomes" id="UP000229839">
    <property type="component" value="Unassembled WGS sequence"/>
</dbReference>
<sequence length="126" mass="13922">MADHLPPPLQGRSLHTQQVSFLRLNFSYEDKENAMRIGILPRGALITSIKVFVKTAFSDTKVKIGSTAGGNEFGEAEIKQQTVKEVKPTNQKEFVPYDKALTLYAKADKTVQAGEASIVVEFVTNH</sequence>
<dbReference type="AlphaFoldDB" id="A0A2N9Y813"/>
<reference evidence="1 2" key="1">
    <citation type="submission" date="2017-06" db="EMBL/GenBank/DDBJ databases">
        <title>Draft genome of Bartonella tribocorum strain L103, isolated from a rodent in Laos.</title>
        <authorList>
            <person name="Hadjadj L."/>
            <person name="Jiyipong T."/>
            <person name="Morand S."/>
            <person name="Diene S.M."/>
            <person name="Rolain J.-M."/>
        </authorList>
    </citation>
    <scope>NUCLEOTIDE SEQUENCE [LARGE SCALE GENOMIC DNA]</scope>
    <source>
        <strain evidence="1 2">L103</strain>
    </source>
</reference>
<evidence type="ECO:0000313" key="2">
    <source>
        <dbReference type="Proteomes" id="UP000229839"/>
    </source>
</evidence>
<gene>
    <name evidence="1" type="ORF">CER18_09385</name>
</gene>